<dbReference type="EMBL" id="LT629779">
    <property type="protein sequence ID" value="SDS94004.1"/>
    <property type="molecule type" value="Genomic_DNA"/>
</dbReference>
<dbReference type="EMBL" id="LT629779">
    <property type="protein sequence ID" value="SDS94111.1"/>
    <property type="molecule type" value="Genomic_DNA"/>
</dbReference>
<evidence type="ECO:0000313" key="1">
    <source>
        <dbReference type="EMBL" id="SDS94004.1"/>
    </source>
</evidence>
<protein>
    <submittedName>
        <fullName evidence="2">Uncharacterized protein</fullName>
    </submittedName>
</protein>
<organism evidence="2 3">
    <name type="scientific">Pseudarthrobacter equi</name>
    <dbReference type="NCBI Taxonomy" id="728066"/>
    <lineage>
        <taxon>Bacteria</taxon>
        <taxon>Bacillati</taxon>
        <taxon>Actinomycetota</taxon>
        <taxon>Actinomycetes</taxon>
        <taxon>Micrococcales</taxon>
        <taxon>Micrococcaceae</taxon>
        <taxon>Pseudarthrobacter</taxon>
    </lineage>
</organism>
<dbReference type="Proteomes" id="UP000198751">
    <property type="component" value="Chromosome I"/>
</dbReference>
<accession>A0A1H1WBQ4</accession>
<reference evidence="3" key="2">
    <citation type="submission" date="2016-10" db="EMBL/GenBank/DDBJ databases">
        <authorList>
            <person name="Varghese N."/>
            <person name="Submissions S."/>
        </authorList>
    </citation>
    <scope>NUCLEOTIDE SEQUENCE [LARGE SCALE GENOMIC DNA]</scope>
    <source>
        <strain evidence="3">IMMIB L-1606</strain>
    </source>
</reference>
<gene>
    <name evidence="1" type="ORF">SAMN04489743_1264</name>
    <name evidence="2" type="ORF">SAMN04489743_1266</name>
</gene>
<sequence>MNVTVHAPLPNAIFLVLGSQEATLPDVTAEGLVWASEDALIIGGTNDMDGDTTIHLSGQEPAQELIPLASQVIMCSTGELTLETVYGEKLSQYEVPAGTSRIGIWVDDLREPGNVHLQVVSA</sequence>
<evidence type="ECO:0000313" key="3">
    <source>
        <dbReference type="Proteomes" id="UP000198751"/>
    </source>
</evidence>
<dbReference type="AlphaFoldDB" id="A0A1H1WBQ4"/>
<proteinExistence type="predicted"/>
<keyword evidence="3" id="KW-1185">Reference proteome</keyword>
<name>A0A1H1WBQ4_9MICC</name>
<reference evidence="2" key="1">
    <citation type="submission" date="2016-10" db="EMBL/GenBank/DDBJ databases">
        <authorList>
            <person name="de Groot N.N."/>
        </authorList>
    </citation>
    <scope>NUCLEOTIDE SEQUENCE [LARGE SCALE GENOMIC DNA]</scope>
    <source>
        <strain evidence="2">IMMIB L-1606</strain>
    </source>
</reference>
<dbReference type="OrthoDB" id="4964368at2"/>
<dbReference type="RefSeq" id="WP_091718509.1">
    <property type="nucleotide sequence ID" value="NZ_LT629779.1"/>
</dbReference>
<evidence type="ECO:0000313" key="2">
    <source>
        <dbReference type="EMBL" id="SDS94111.1"/>
    </source>
</evidence>